<evidence type="ECO:0000313" key="9">
    <source>
        <dbReference type="Proteomes" id="UP001210211"/>
    </source>
</evidence>
<name>A0AAD6EVD8_9POAL</name>
<dbReference type="Gene3D" id="2.40.330.10">
    <property type="entry name" value="DNA-binding pseudobarrel domain"/>
    <property type="match status" value="2"/>
</dbReference>
<dbReference type="InterPro" id="IPR015300">
    <property type="entry name" value="DNA-bd_pseudobarrel_sf"/>
</dbReference>
<dbReference type="CDD" id="cd10017">
    <property type="entry name" value="B3_DNA"/>
    <property type="match status" value="2"/>
</dbReference>
<evidence type="ECO:0000256" key="5">
    <source>
        <dbReference type="ARBA" id="ARBA00023242"/>
    </source>
</evidence>
<organism evidence="8 9">
    <name type="scientific">Rhynchospora tenuis</name>
    <dbReference type="NCBI Taxonomy" id="198213"/>
    <lineage>
        <taxon>Eukaryota</taxon>
        <taxon>Viridiplantae</taxon>
        <taxon>Streptophyta</taxon>
        <taxon>Embryophyta</taxon>
        <taxon>Tracheophyta</taxon>
        <taxon>Spermatophyta</taxon>
        <taxon>Magnoliopsida</taxon>
        <taxon>Liliopsida</taxon>
        <taxon>Poales</taxon>
        <taxon>Cyperaceae</taxon>
        <taxon>Cyperoideae</taxon>
        <taxon>Rhynchosporeae</taxon>
        <taxon>Rhynchospora</taxon>
    </lineage>
</organism>
<reference evidence="8 9" key="1">
    <citation type="journal article" date="2022" name="Cell">
        <title>Repeat-based holocentromeres influence genome architecture and karyotype evolution.</title>
        <authorList>
            <person name="Hofstatter P.G."/>
            <person name="Thangavel G."/>
            <person name="Lux T."/>
            <person name="Neumann P."/>
            <person name="Vondrak T."/>
            <person name="Novak P."/>
            <person name="Zhang M."/>
            <person name="Costa L."/>
            <person name="Castellani M."/>
            <person name="Scott A."/>
            <person name="Toegelov H."/>
            <person name="Fuchs J."/>
            <person name="Mata-Sucre Y."/>
            <person name="Dias Y."/>
            <person name="Vanzela A.L.L."/>
            <person name="Huettel B."/>
            <person name="Almeida C.C.S."/>
            <person name="Simkova H."/>
            <person name="Souza G."/>
            <person name="Pedrosa-Harand A."/>
            <person name="Macas J."/>
            <person name="Mayer K.F.X."/>
            <person name="Houben A."/>
            <person name="Marques A."/>
        </authorList>
    </citation>
    <scope>NUCLEOTIDE SEQUENCE [LARGE SCALE GENOMIC DNA]</scope>
    <source>
        <strain evidence="8">RhyTen1mFocal</strain>
    </source>
</reference>
<keyword evidence="3" id="KW-0238">DNA-binding</keyword>
<feature type="region of interest" description="Disordered" evidence="6">
    <location>
        <begin position="292"/>
        <end position="312"/>
    </location>
</feature>
<evidence type="ECO:0000313" key="8">
    <source>
        <dbReference type="EMBL" id="KAJ3702444.1"/>
    </source>
</evidence>
<dbReference type="GO" id="GO:0005634">
    <property type="term" value="C:nucleus"/>
    <property type="evidence" value="ECO:0007669"/>
    <property type="project" value="UniProtKB-SubCell"/>
</dbReference>
<dbReference type="Pfam" id="PF02362">
    <property type="entry name" value="B3"/>
    <property type="match status" value="2"/>
</dbReference>
<dbReference type="Proteomes" id="UP001210211">
    <property type="component" value="Unassembled WGS sequence"/>
</dbReference>
<feature type="compositionally biased region" description="Basic and acidic residues" evidence="6">
    <location>
        <begin position="295"/>
        <end position="306"/>
    </location>
</feature>
<evidence type="ECO:0000256" key="3">
    <source>
        <dbReference type="ARBA" id="ARBA00023125"/>
    </source>
</evidence>
<keyword evidence="4" id="KW-0804">Transcription</keyword>
<feature type="domain" description="TF-B3" evidence="7">
    <location>
        <begin position="152"/>
        <end position="229"/>
    </location>
</feature>
<dbReference type="GO" id="GO:0003677">
    <property type="term" value="F:DNA binding"/>
    <property type="evidence" value="ECO:0007669"/>
    <property type="project" value="UniProtKB-KW"/>
</dbReference>
<evidence type="ECO:0000259" key="7">
    <source>
        <dbReference type="PROSITE" id="PS50863"/>
    </source>
</evidence>
<dbReference type="SUPFAM" id="SSF101936">
    <property type="entry name" value="DNA-binding pseudobarrel domain"/>
    <property type="match status" value="2"/>
</dbReference>
<dbReference type="InterPro" id="IPR003340">
    <property type="entry name" value="B3_DNA-bd"/>
</dbReference>
<sequence length="443" mass="49819">MENSLGPLQPPWHHLLDLLHYINEAQEPQHLLRNGSELLKRVGSDEASADAEEVVVEHGARRSVVEHDAEAELGGLDSAEMTQGEVRPISRASVGAQSYGDLIDEGQSLVSGGWSSELALVACSSTSDLEREEKRDRKELWERWFRSEIRDFPKAFQKNFKGRIAKSVELKGPSGNIWQVGVAKLVESLTFQSGWNDFVIANNIKANDLLVFKYNRDQSAFEVQIFDPTGCERSSSFFVKEEKIYMHERSDSSIKILDGHCKMQQDETVTITSSSSGDSEYHANFVPIQKPRGRASKEAGASKDPNDGGEFEYSSDEPIVLPKFLSMTPGQTRRAIQLSHGVKPGIKYFVTLMKFSHVHGTRLGVPTKFASENLPRENKEAILHYKGNKWPLSIYYNSGLYPYFSSGWKKFARDNNLQIGDLCLFELMKNKDTASLKVHLSRN</sequence>
<keyword evidence="5" id="KW-0539">Nucleus</keyword>
<proteinExistence type="predicted"/>
<evidence type="ECO:0000256" key="6">
    <source>
        <dbReference type="SAM" id="MobiDB-lite"/>
    </source>
</evidence>
<keyword evidence="9" id="KW-1185">Reference proteome</keyword>
<dbReference type="PANTHER" id="PTHR31391:SF4">
    <property type="entry name" value="B3 DOMAIN-CONTAINING PROTEIN OS03G0184500"/>
    <property type="match status" value="1"/>
</dbReference>
<dbReference type="AlphaFoldDB" id="A0AAD6EVD8"/>
<dbReference type="SMART" id="SM01019">
    <property type="entry name" value="B3"/>
    <property type="match status" value="2"/>
</dbReference>
<evidence type="ECO:0000256" key="1">
    <source>
        <dbReference type="ARBA" id="ARBA00004123"/>
    </source>
</evidence>
<evidence type="ECO:0000256" key="4">
    <source>
        <dbReference type="ARBA" id="ARBA00023163"/>
    </source>
</evidence>
<dbReference type="InterPro" id="IPR044837">
    <property type="entry name" value="REM16-like"/>
</dbReference>
<dbReference type="PROSITE" id="PS50863">
    <property type="entry name" value="B3"/>
    <property type="match status" value="2"/>
</dbReference>
<protein>
    <recommendedName>
        <fullName evidence="7">TF-B3 domain-containing protein</fullName>
    </recommendedName>
</protein>
<comment type="caution">
    <text evidence="8">The sequence shown here is derived from an EMBL/GenBank/DDBJ whole genome shotgun (WGS) entry which is preliminary data.</text>
</comment>
<dbReference type="PANTHER" id="PTHR31391">
    <property type="entry name" value="B3 DOMAIN-CONTAINING PROTEIN OS11G0197600-RELATED"/>
    <property type="match status" value="1"/>
</dbReference>
<feature type="domain" description="TF-B3" evidence="7">
    <location>
        <begin position="348"/>
        <end position="443"/>
    </location>
</feature>
<accession>A0AAD6EVD8</accession>
<dbReference type="EMBL" id="JAMRDG010000001">
    <property type="protein sequence ID" value="KAJ3702444.1"/>
    <property type="molecule type" value="Genomic_DNA"/>
</dbReference>
<gene>
    <name evidence="8" type="ORF">LUZ61_006149</name>
</gene>
<comment type="subcellular location">
    <subcellularLocation>
        <location evidence="1">Nucleus</location>
    </subcellularLocation>
</comment>
<keyword evidence="2" id="KW-0805">Transcription regulation</keyword>
<evidence type="ECO:0000256" key="2">
    <source>
        <dbReference type="ARBA" id="ARBA00023015"/>
    </source>
</evidence>